<proteinExistence type="predicted"/>
<keyword evidence="1" id="KW-0678">Repressor</keyword>
<dbReference type="AlphaFoldDB" id="A0A1G8HL40"/>
<dbReference type="PANTHER" id="PTHR43479">
    <property type="entry name" value="ACREF/ENVCD OPERON REPRESSOR-RELATED"/>
    <property type="match status" value="1"/>
</dbReference>
<dbReference type="GO" id="GO:0003677">
    <property type="term" value="F:DNA binding"/>
    <property type="evidence" value="ECO:0007669"/>
    <property type="project" value="UniProtKB-UniRule"/>
</dbReference>
<reference evidence="5 6" key="1">
    <citation type="submission" date="2016-10" db="EMBL/GenBank/DDBJ databases">
        <authorList>
            <person name="de Groot N.N."/>
        </authorList>
    </citation>
    <scope>NUCLEOTIDE SEQUENCE [LARGE SCALE GENOMIC DNA]</scope>
    <source>
        <strain evidence="6">P4B,CCM 7963,CECT 7998,DSM 25260,IBRC-M 10614,KCTC 13821</strain>
    </source>
</reference>
<dbReference type="Pfam" id="PF17932">
    <property type="entry name" value="TetR_C_24"/>
    <property type="match status" value="1"/>
</dbReference>
<dbReference type="PANTHER" id="PTHR43479:SF11">
    <property type="entry name" value="ACREF_ENVCD OPERON REPRESSOR-RELATED"/>
    <property type="match status" value="1"/>
</dbReference>
<dbReference type="PROSITE" id="PS50977">
    <property type="entry name" value="HTH_TETR_2"/>
    <property type="match status" value="1"/>
</dbReference>
<accession>A0A1G8HL40</accession>
<gene>
    <name evidence="5" type="ORF">SAMN05216352_104309</name>
</gene>
<keyword evidence="6" id="KW-1185">Reference proteome</keyword>
<evidence type="ECO:0000256" key="3">
    <source>
        <dbReference type="PROSITE-ProRule" id="PRU00335"/>
    </source>
</evidence>
<name>A0A1G8HL40_9BACI</name>
<dbReference type="SUPFAM" id="SSF48498">
    <property type="entry name" value="Tetracyclin repressor-like, C-terminal domain"/>
    <property type="match status" value="1"/>
</dbReference>
<sequence>MNLREKKAARKKEDILRSASKIISRRGYNGATMENIAAELLMTKGALYYYFANKEDLLYQCHYLILSEVSKQVGEIYKENISSTEKMKRAITFHIEVVINEKETFNMIIKPELIFSDEHISLILQQRDEYASIFDKIIQQGIENGEFAVKEKKMARMIILGAVNWIQQWYSSEGDKNIEDIADVYAKYLLKILT</sequence>
<dbReference type="EMBL" id="FNDU01000004">
    <property type="protein sequence ID" value="SDI07344.1"/>
    <property type="molecule type" value="Genomic_DNA"/>
</dbReference>
<evidence type="ECO:0000256" key="1">
    <source>
        <dbReference type="ARBA" id="ARBA00022491"/>
    </source>
</evidence>
<evidence type="ECO:0000313" key="5">
    <source>
        <dbReference type="EMBL" id="SDI07344.1"/>
    </source>
</evidence>
<organism evidence="5 6">
    <name type="scientific">Alteribacillus bidgolensis</name>
    <dbReference type="NCBI Taxonomy" id="930129"/>
    <lineage>
        <taxon>Bacteria</taxon>
        <taxon>Bacillati</taxon>
        <taxon>Bacillota</taxon>
        <taxon>Bacilli</taxon>
        <taxon>Bacillales</taxon>
        <taxon>Bacillaceae</taxon>
        <taxon>Alteribacillus</taxon>
    </lineage>
</organism>
<dbReference type="RefSeq" id="WP_091583977.1">
    <property type="nucleotide sequence ID" value="NZ_FNDU01000004.1"/>
</dbReference>
<dbReference type="InterPro" id="IPR001647">
    <property type="entry name" value="HTH_TetR"/>
</dbReference>
<dbReference type="Gene3D" id="1.10.357.10">
    <property type="entry name" value="Tetracycline Repressor, domain 2"/>
    <property type="match status" value="1"/>
</dbReference>
<keyword evidence="2 3" id="KW-0238">DNA-binding</keyword>
<dbReference type="Proteomes" id="UP000199017">
    <property type="component" value="Unassembled WGS sequence"/>
</dbReference>
<dbReference type="Gene3D" id="1.10.10.60">
    <property type="entry name" value="Homeodomain-like"/>
    <property type="match status" value="1"/>
</dbReference>
<dbReference type="PRINTS" id="PR00455">
    <property type="entry name" value="HTHTETR"/>
</dbReference>
<dbReference type="OrthoDB" id="9814200at2"/>
<dbReference type="InterPro" id="IPR050624">
    <property type="entry name" value="HTH-type_Tx_Regulator"/>
</dbReference>
<protein>
    <submittedName>
        <fullName evidence="5">Transcriptional regulator, TetR family</fullName>
    </submittedName>
</protein>
<evidence type="ECO:0000259" key="4">
    <source>
        <dbReference type="PROSITE" id="PS50977"/>
    </source>
</evidence>
<dbReference type="InterPro" id="IPR041490">
    <property type="entry name" value="KstR2_TetR_C"/>
</dbReference>
<dbReference type="STRING" id="930129.SAMN05216352_104309"/>
<dbReference type="InterPro" id="IPR009057">
    <property type="entry name" value="Homeodomain-like_sf"/>
</dbReference>
<dbReference type="SUPFAM" id="SSF46689">
    <property type="entry name" value="Homeodomain-like"/>
    <property type="match status" value="1"/>
</dbReference>
<dbReference type="Pfam" id="PF00440">
    <property type="entry name" value="TetR_N"/>
    <property type="match status" value="1"/>
</dbReference>
<dbReference type="InterPro" id="IPR036271">
    <property type="entry name" value="Tet_transcr_reg_TetR-rel_C_sf"/>
</dbReference>
<feature type="domain" description="HTH tetR-type" evidence="4">
    <location>
        <begin position="9"/>
        <end position="69"/>
    </location>
</feature>
<evidence type="ECO:0000313" key="6">
    <source>
        <dbReference type="Proteomes" id="UP000199017"/>
    </source>
</evidence>
<feature type="DNA-binding region" description="H-T-H motif" evidence="3">
    <location>
        <begin position="32"/>
        <end position="51"/>
    </location>
</feature>
<evidence type="ECO:0000256" key="2">
    <source>
        <dbReference type="ARBA" id="ARBA00023125"/>
    </source>
</evidence>